<sequence length="140" mass="15648">MPEDRVVGVRQTIFIKIGGIAMSFMDKVKSGFSEAGSKAKTLVEVNKLKMQSGGKQKEIEQHYRDIGRIVFLAANNREPEGGQADYHTNIEEILRLENEIQELKKQIKLLANEKDCDCGKSVPIDARFCSSCGHTFSDVD</sequence>
<evidence type="ECO:0000313" key="2">
    <source>
        <dbReference type="EMBL" id="MFC7151221.1"/>
    </source>
</evidence>
<name>A0ABW2FDH5_9BACL</name>
<dbReference type="EMBL" id="JBHTAI010000015">
    <property type="protein sequence ID" value="MFC7151221.1"/>
    <property type="molecule type" value="Genomic_DNA"/>
</dbReference>
<keyword evidence="1" id="KW-0175">Coiled coil</keyword>
<accession>A0ABW2FDH5</accession>
<gene>
    <name evidence="2" type="ORF">ACFQMJ_22015</name>
</gene>
<keyword evidence="3" id="KW-1185">Reference proteome</keyword>
<dbReference type="RefSeq" id="WP_378047676.1">
    <property type="nucleotide sequence ID" value="NZ_JBHMDN010000015.1"/>
</dbReference>
<comment type="caution">
    <text evidence="2">The sequence shown here is derived from an EMBL/GenBank/DDBJ whole genome shotgun (WGS) entry which is preliminary data.</text>
</comment>
<evidence type="ECO:0000313" key="3">
    <source>
        <dbReference type="Proteomes" id="UP001596378"/>
    </source>
</evidence>
<proteinExistence type="predicted"/>
<reference evidence="3" key="1">
    <citation type="journal article" date="2019" name="Int. J. Syst. Evol. Microbiol.">
        <title>The Global Catalogue of Microorganisms (GCM) 10K type strain sequencing project: providing services to taxonomists for standard genome sequencing and annotation.</title>
        <authorList>
            <consortium name="The Broad Institute Genomics Platform"/>
            <consortium name="The Broad Institute Genome Sequencing Center for Infectious Disease"/>
            <person name="Wu L."/>
            <person name="Ma J."/>
        </authorList>
    </citation>
    <scope>NUCLEOTIDE SEQUENCE [LARGE SCALE GENOMIC DNA]</scope>
    <source>
        <strain evidence="3">KCTC 12907</strain>
    </source>
</reference>
<organism evidence="2 3">
    <name type="scientific">Cohnella cellulosilytica</name>
    <dbReference type="NCBI Taxonomy" id="986710"/>
    <lineage>
        <taxon>Bacteria</taxon>
        <taxon>Bacillati</taxon>
        <taxon>Bacillota</taxon>
        <taxon>Bacilli</taxon>
        <taxon>Bacillales</taxon>
        <taxon>Paenibacillaceae</taxon>
        <taxon>Cohnella</taxon>
    </lineage>
</organism>
<evidence type="ECO:0000256" key="1">
    <source>
        <dbReference type="SAM" id="Coils"/>
    </source>
</evidence>
<dbReference type="Proteomes" id="UP001596378">
    <property type="component" value="Unassembled WGS sequence"/>
</dbReference>
<protein>
    <submittedName>
        <fullName evidence="2">Zinc ribbon domain-containing protein</fullName>
    </submittedName>
</protein>
<feature type="coiled-coil region" evidence="1">
    <location>
        <begin position="86"/>
        <end position="113"/>
    </location>
</feature>